<sequence>MAESGTGPTGPGPSIDPRLDTPLSIDEKQRREQEQQRALFLSRLSALMQQWERERNLPSTVNPQQDPASAGIASYDEERRKWERELDVIMQQWERSWNMPWTVKPKYGPAVAGLYWTKINAERFPAGQILSVVNLTFLSGVDVSDTSSAPGQLWEASLQYIASIPGCTYLKSASQEQEAVAVILWENCLSWKSFQQSTGFVRMAPILTQKMMNRSLRLPATVILGTKKYLQCIETTFEADLDSNARSRFEHQFLSIIEPYVTKHSLLASGWFENNASMSDNSLATWVDSGCAYLTLYMALVSLRFGITKVHERRVYANIEKYWIDLSMLLPTWTYHRLTNLFLGHELMSMGSRIAYIGMPLSLK</sequence>
<accession>A0ACC1NGH6</accession>
<evidence type="ECO:0000313" key="1">
    <source>
        <dbReference type="EMBL" id="KAJ2978442.1"/>
    </source>
</evidence>
<protein>
    <submittedName>
        <fullName evidence="1">Uncharacterized protein</fullName>
    </submittedName>
</protein>
<reference evidence="1" key="1">
    <citation type="submission" date="2022-08" db="EMBL/GenBank/DDBJ databases">
        <title>Genome Sequence of Lecanicillium fungicola.</title>
        <authorList>
            <person name="Buettner E."/>
        </authorList>
    </citation>
    <scope>NUCLEOTIDE SEQUENCE</scope>
    <source>
        <strain evidence="1">Babe33</strain>
    </source>
</reference>
<dbReference type="Proteomes" id="UP001143910">
    <property type="component" value="Unassembled WGS sequence"/>
</dbReference>
<gene>
    <name evidence="1" type="ORF">NQ176_g3812</name>
</gene>
<comment type="caution">
    <text evidence="1">The sequence shown here is derived from an EMBL/GenBank/DDBJ whole genome shotgun (WGS) entry which is preliminary data.</text>
</comment>
<organism evidence="1 2">
    <name type="scientific">Zarea fungicola</name>
    <dbReference type="NCBI Taxonomy" id="93591"/>
    <lineage>
        <taxon>Eukaryota</taxon>
        <taxon>Fungi</taxon>
        <taxon>Dikarya</taxon>
        <taxon>Ascomycota</taxon>
        <taxon>Pezizomycotina</taxon>
        <taxon>Sordariomycetes</taxon>
        <taxon>Hypocreomycetidae</taxon>
        <taxon>Hypocreales</taxon>
        <taxon>Cordycipitaceae</taxon>
        <taxon>Zarea</taxon>
    </lineage>
</organism>
<name>A0ACC1NGH6_9HYPO</name>
<evidence type="ECO:0000313" key="2">
    <source>
        <dbReference type="Proteomes" id="UP001143910"/>
    </source>
</evidence>
<dbReference type="EMBL" id="JANJQO010000374">
    <property type="protein sequence ID" value="KAJ2978442.1"/>
    <property type="molecule type" value="Genomic_DNA"/>
</dbReference>
<keyword evidence="2" id="KW-1185">Reference proteome</keyword>
<proteinExistence type="predicted"/>